<accession>A0A1F6FFT3</accession>
<dbReference type="STRING" id="1798525.A3G90_01315"/>
<sequence>MPKTKDLKEVFLLGLLLILNVLVWAPTDDAVLTARTPYTSDSYQFTDPNFYVGIEAVNKAREICLNSGKVAYIEGFVPHQGDKTTYVRCGNGDTHTF</sequence>
<reference evidence="1 2" key="1">
    <citation type="journal article" date="2016" name="Nat. Commun.">
        <title>Thousands of microbial genomes shed light on interconnected biogeochemical processes in an aquifer system.</title>
        <authorList>
            <person name="Anantharaman K."/>
            <person name="Brown C.T."/>
            <person name="Hug L.A."/>
            <person name="Sharon I."/>
            <person name="Castelle C.J."/>
            <person name="Probst A.J."/>
            <person name="Thomas B.C."/>
            <person name="Singh A."/>
            <person name="Wilkins M.J."/>
            <person name="Karaoz U."/>
            <person name="Brodie E.L."/>
            <person name="Williams K.H."/>
            <person name="Hubbard S.S."/>
            <person name="Banfield J.F."/>
        </authorList>
    </citation>
    <scope>NUCLEOTIDE SEQUENCE [LARGE SCALE GENOMIC DNA]</scope>
</reference>
<dbReference type="Proteomes" id="UP000177325">
    <property type="component" value="Unassembled WGS sequence"/>
</dbReference>
<organism evidence="1 2">
    <name type="scientific">Candidatus Kaiserbacteria bacterium RIFCSPLOWO2_12_FULL_45_26</name>
    <dbReference type="NCBI Taxonomy" id="1798525"/>
    <lineage>
        <taxon>Bacteria</taxon>
        <taxon>Candidatus Kaiseribacteriota</taxon>
    </lineage>
</organism>
<proteinExistence type="predicted"/>
<evidence type="ECO:0000313" key="1">
    <source>
        <dbReference type="EMBL" id="OGG84708.1"/>
    </source>
</evidence>
<evidence type="ECO:0000313" key="2">
    <source>
        <dbReference type="Proteomes" id="UP000177325"/>
    </source>
</evidence>
<dbReference type="EMBL" id="MFMM01000001">
    <property type="protein sequence ID" value="OGG84708.1"/>
    <property type="molecule type" value="Genomic_DNA"/>
</dbReference>
<gene>
    <name evidence="1" type="ORF">A3G90_01315</name>
</gene>
<comment type="caution">
    <text evidence="1">The sequence shown here is derived from an EMBL/GenBank/DDBJ whole genome shotgun (WGS) entry which is preliminary data.</text>
</comment>
<dbReference type="AlphaFoldDB" id="A0A1F6FFT3"/>
<protein>
    <submittedName>
        <fullName evidence="1">Uncharacterized protein</fullName>
    </submittedName>
</protein>
<name>A0A1F6FFT3_9BACT</name>